<comment type="caution">
    <text evidence="2">The sequence shown here is derived from an EMBL/GenBank/DDBJ whole genome shotgun (WGS) entry which is preliminary data.</text>
</comment>
<protein>
    <submittedName>
        <fullName evidence="2">Voltage-dependent t-type calcium channel subunit alpha</fullName>
    </submittedName>
</protein>
<feature type="compositionally biased region" description="Polar residues" evidence="1">
    <location>
        <begin position="75"/>
        <end position="90"/>
    </location>
</feature>
<gene>
    <name evidence="2" type="ORF">PoB_006835300</name>
</gene>
<dbReference type="Proteomes" id="UP000735302">
    <property type="component" value="Unassembled WGS sequence"/>
</dbReference>
<feature type="compositionally biased region" description="Low complexity" evidence="1">
    <location>
        <begin position="49"/>
        <end position="74"/>
    </location>
</feature>
<sequence>MAEESSGAGGYMPVPVILEPVDDDDEDNRGNEGQRGNPSSQKNSSNTADNITDNSNNENSSSNNNSTNNSNNINKSQASPQTSIPQTTQDSHPRRRQNPSLGTSEEATPLTLRRCIQSPHETLSPEQGAREQAPGGLLSVEEGDGILEASSIDGDGCNNDRARRVSGCSSGSAISSNISRGGGHHHQHHVVVVATPLPSPAPGGRGCGNGATSSKNCDGPGEGVVDTPPRSEVHDSDEHDPHDNHNINQNDSEDDEELMFPGFAPKTFYVLDQKNFFRLWCLRCITWPYPFDNLCCSRRNLLNYIPIALSLFPNLWLLNACIINQIT</sequence>
<feature type="compositionally biased region" description="Basic and acidic residues" evidence="1">
    <location>
        <begin position="229"/>
        <end position="245"/>
    </location>
</feature>
<reference evidence="2 3" key="1">
    <citation type="journal article" date="2021" name="Elife">
        <title>Chloroplast acquisition without the gene transfer in kleptoplastic sea slugs, Plakobranchus ocellatus.</title>
        <authorList>
            <person name="Maeda T."/>
            <person name="Takahashi S."/>
            <person name="Yoshida T."/>
            <person name="Shimamura S."/>
            <person name="Takaki Y."/>
            <person name="Nagai Y."/>
            <person name="Toyoda A."/>
            <person name="Suzuki Y."/>
            <person name="Arimoto A."/>
            <person name="Ishii H."/>
            <person name="Satoh N."/>
            <person name="Nishiyama T."/>
            <person name="Hasebe M."/>
            <person name="Maruyama T."/>
            <person name="Minagawa J."/>
            <person name="Obokata J."/>
            <person name="Shigenobu S."/>
        </authorList>
    </citation>
    <scope>NUCLEOTIDE SEQUENCE [LARGE SCALE GENOMIC DNA]</scope>
</reference>
<feature type="region of interest" description="Disordered" evidence="1">
    <location>
        <begin position="149"/>
        <end position="256"/>
    </location>
</feature>
<feature type="region of interest" description="Disordered" evidence="1">
    <location>
        <begin position="1"/>
        <end position="111"/>
    </location>
</feature>
<organism evidence="2 3">
    <name type="scientific">Plakobranchus ocellatus</name>
    <dbReference type="NCBI Taxonomy" id="259542"/>
    <lineage>
        <taxon>Eukaryota</taxon>
        <taxon>Metazoa</taxon>
        <taxon>Spiralia</taxon>
        <taxon>Lophotrochozoa</taxon>
        <taxon>Mollusca</taxon>
        <taxon>Gastropoda</taxon>
        <taxon>Heterobranchia</taxon>
        <taxon>Euthyneura</taxon>
        <taxon>Panpulmonata</taxon>
        <taxon>Sacoglossa</taxon>
        <taxon>Placobranchoidea</taxon>
        <taxon>Plakobranchidae</taxon>
        <taxon>Plakobranchus</taxon>
    </lineage>
</organism>
<proteinExistence type="predicted"/>
<dbReference type="AlphaFoldDB" id="A0AAV4DC64"/>
<accession>A0AAV4DC64</accession>
<evidence type="ECO:0000313" key="3">
    <source>
        <dbReference type="Proteomes" id="UP000735302"/>
    </source>
</evidence>
<evidence type="ECO:0000313" key="2">
    <source>
        <dbReference type="EMBL" id="GFO41848.1"/>
    </source>
</evidence>
<evidence type="ECO:0000256" key="1">
    <source>
        <dbReference type="SAM" id="MobiDB-lite"/>
    </source>
</evidence>
<keyword evidence="3" id="KW-1185">Reference proteome</keyword>
<dbReference type="EMBL" id="BLXT01007728">
    <property type="protein sequence ID" value="GFO41848.1"/>
    <property type="molecule type" value="Genomic_DNA"/>
</dbReference>
<name>A0AAV4DC64_9GAST</name>
<feature type="compositionally biased region" description="Polar residues" evidence="1">
    <location>
        <begin position="34"/>
        <end position="48"/>
    </location>
</feature>
<feature type="compositionally biased region" description="Low complexity" evidence="1">
    <location>
        <begin position="166"/>
        <end position="179"/>
    </location>
</feature>